<feature type="signal peptide" evidence="1">
    <location>
        <begin position="1"/>
        <end position="33"/>
    </location>
</feature>
<dbReference type="Proteomes" id="UP000026739">
    <property type="component" value="Unassembled WGS sequence"/>
</dbReference>
<evidence type="ECO:0000256" key="1">
    <source>
        <dbReference type="SAM" id="SignalP"/>
    </source>
</evidence>
<accession>A0A059KSL2</accession>
<name>A0A059KSL2_9PSED</name>
<sequence>MQAMPMKTIPLSHAVIALLAVLAAPAYPSFAIAATPGETSSAAKPKVGSPDISGLWMPVGSSVDPLVNSTGADNPDTNIGPPFGTTPELKGVYLESFNKRTEALAAVGSEFKTSCKVLGMPTNMIGPYAVEIMQTPTQINWAQEFLRETRRIYLDGRTPPNPEEAPPTFEGYSVARWEGNVLVVETTNIRQETTLSEYGLADDALGHGPRMIIKERIFINDKGLLQVDGMVEDPDALVKPWHWSSLTFRRAPKGVEFMEYVCEDNNNESIDPVTGAEVTTIPERHNVSRADNNNQGDTK</sequence>
<comment type="caution">
    <text evidence="2">The sequence shown here is derived from an EMBL/GenBank/DDBJ whole genome shotgun (WGS) entry which is preliminary data.</text>
</comment>
<proteinExistence type="predicted"/>
<dbReference type="AlphaFoldDB" id="A0A059KSL2"/>
<gene>
    <name evidence="2" type="ORF">V466_30380</name>
</gene>
<organism evidence="2 3">
    <name type="scientific">Pseudomonas mandelii PD30</name>
    <dbReference type="NCBI Taxonomy" id="1419583"/>
    <lineage>
        <taxon>Bacteria</taxon>
        <taxon>Pseudomonadati</taxon>
        <taxon>Pseudomonadota</taxon>
        <taxon>Gammaproteobacteria</taxon>
        <taxon>Pseudomonadales</taxon>
        <taxon>Pseudomonadaceae</taxon>
        <taxon>Pseudomonas</taxon>
    </lineage>
</organism>
<evidence type="ECO:0000313" key="2">
    <source>
        <dbReference type="EMBL" id="KDD65088.1"/>
    </source>
</evidence>
<keyword evidence="1" id="KW-0732">Signal</keyword>
<protein>
    <submittedName>
        <fullName evidence="2">Uncharacterized protein</fullName>
    </submittedName>
</protein>
<dbReference type="EMBL" id="AZQQ01000110">
    <property type="protein sequence ID" value="KDD65088.1"/>
    <property type="molecule type" value="Genomic_DNA"/>
</dbReference>
<evidence type="ECO:0000313" key="3">
    <source>
        <dbReference type="Proteomes" id="UP000026739"/>
    </source>
</evidence>
<feature type="chain" id="PRO_5001576198" evidence="1">
    <location>
        <begin position="34"/>
        <end position="299"/>
    </location>
</feature>
<reference evidence="2 3" key="1">
    <citation type="submission" date="2013-12" db="EMBL/GenBank/DDBJ databases">
        <authorList>
            <person name="Formusa P.A."/>
            <person name="Habash M."/>
            <person name="Lee H."/>
            <person name="Trevors J.T."/>
        </authorList>
    </citation>
    <scope>NUCLEOTIDE SEQUENCE [LARGE SCALE GENOMIC DNA]</scope>
    <source>
        <strain evidence="2 3">PD30</strain>
    </source>
</reference>